<dbReference type="EMBL" id="CP016027">
    <property type="protein sequence ID" value="ANJ67671.1"/>
    <property type="molecule type" value="Genomic_DNA"/>
</dbReference>
<dbReference type="PANTHER" id="PTHR38692:SF1">
    <property type="entry name" value="PROTEIN SMG"/>
    <property type="match status" value="1"/>
</dbReference>
<proteinExistence type="inferred from homology"/>
<comment type="similarity">
    <text evidence="1">Belongs to the Smg family.</text>
</comment>
<sequence length="165" mass="18558">MKETVLDLLMYLFENYMEEEPHLPPEPLRADLQKKLLEAGYEADEISRAFSWLDGAVETPPSISLAGVVAHAAKSSSFRIYTEQEQVAFDIEARGFLQQLEDIGVLSAETRETVIERAQALGDEELDLDAIKWVVLLVLFARPGEEAAFAWMEDLVFAESTTLLH</sequence>
<dbReference type="RefSeq" id="WP_066100998.1">
    <property type="nucleotide sequence ID" value="NZ_CP016027.1"/>
</dbReference>
<dbReference type="HAMAP" id="MF_00598">
    <property type="entry name" value="Smg"/>
    <property type="match status" value="1"/>
</dbReference>
<dbReference type="Pfam" id="PF04361">
    <property type="entry name" value="DUF494"/>
    <property type="match status" value="1"/>
</dbReference>
<gene>
    <name evidence="1" type="primary">smg</name>
    <name evidence="2" type="ORF">A9404_10025</name>
</gene>
<protein>
    <recommendedName>
        <fullName evidence="1">Protein Smg homolog</fullName>
    </recommendedName>
</protein>
<evidence type="ECO:0000313" key="3">
    <source>
        <dbReference type="Proteomes" id="UP000078596"/>
    </source>
</evidence>
<dbReference type="STRING" id="1860122.A9404_10025"/>
<reference evidence="2 3" key="1">
    <citation type="submission" date="2016-06" db="EMBL/GenBank/DDBJ databases">
        <title>Insight into the functional genes involving in sulfur oxidation in Pearl River water.</title>
        <authorList>
            <person name="Luo J."/>
            <person name="Tan X."/>
            <person name="Lin W."/>
        </authorList>
    </citation>
    <scope>NUCLEOTIDE SEQUENCE [LARGE SCALE GENOMIC DNA]</scope>
    <source>
        <strain evidence="2 3">LS2</strain>
    </source>
</reference>
<dbReference type="KEGG" id="haz:A9404_10025"/>
<evidence type="ECO:0000313" key="2">
    <source>
        <dbReference type="EMBL" id="ANJ67671.1"/>
    </source>
</evidence>
<name>A0A191ZIE7_9GAMM</name>
<organism evidence="2 3">
    <name type="scientific">Halothiobacillus diazotrophicus</name>
    <dbReference type="NCBI Taxonomy" id="1860122"/>
    <lineage>
        <taxon>Bacteria</taxon>
        <taxon>Pseudomonadati</taxon>
        <taxon>Pseudomonadota</taxon>
        <taxon>Gammaproteobacteria</taxon>
        <taxon>Chromatiales</taxon>
        <taxon>Halothiobacillaceae</taxon>
        <taxon>Halothiobacillus</taxon>
    </lineage>
</organism>
<dbReference type="PANTHER" id="PTHR38692">
    <property type="entry name" value="PROTEIN SMG"/>
    <property type="match status" value="1"/>
</dbReference>
<dbReference type="InterPro" id="IPR007456">
    <property type="entry name" value="Smg"/>
</dbReference>
<dbReference type="AlphaFoldDB" id="A0A191ZIE7"/>
<accession>A0A191ZIE7</accession>
<evidence type="ECO:0000256" key="1">
    <source>
        <dbReference type="HAMAP-Rule" id="MF_00598"/>
    </source>
</evidence>
<dbReference type="Proteomes" id="UP000078596">
    <property type="component" value="Chromosome"/>
</dbReference>
<dbReference type="OrthoDB" id="9788984at2"/>
<keyword evidence="3" id="KW-1185">Reference proteome</keyword>